<accession>A0A212J0C2</accession>
<name>A0A212J0C2_9DELT</name>
<protein>
    <submittedName>
        <fullName evidence="1">Uncharacterized protein</fullName>
    </submittedName>
</protein>
<evidence type="ECO:0000313" key="1">
    <source>
        <dbReference type="EMBL" id="SBV92880.1"/>
    </source>
</evidence>
<organism evidence="1">
    <name type="scientific">uncultured delta proteobacterium</name>
    <dbReference type="NCBI Taxonomy" id="34034"/>
    <lineage>
        <taxon>Bacteria</taxon>
        <taxon>Deltaproteobacteria</taxon>
        <taxon>environmental samples</taxon>
    </lineage>
</organism>
<sequence>MPYRGIHLRELRDLGKRQVGWNEGKKAIPLYFLLLCSCGVKLDFLIALQGESSRKFLLFRYLPIAVLSFSAEIV</sequence>
<gene>
    <name evidence="1" type="ORF">KL86DPRO_10436</name>
</gene>
<proteinExistence type="predicted"/>
<dbReference type="EMBL" id="FLUQ01000001">
    <property type="protein sequence ID" value="SBV92880.1"/>
    <property type="molecule type" value="Genomic_DNA"/>
</dbReference>
<reference evidence="1" key="1">
    <citation type="submission" date="2016-04" db="EMBL/GenBank/DDBJ databases">
        <authorList>
            <person name="Evans L.H."/>
            <person name="Alamgir A."/>
            <person name="Owens N."/>
            <person name="Weber N.D."/>
            <person name="Virtaneva K."/>
            <person name="Barbian K."/>
            <person name="Babar A."/>
            <person name="Rosenke K."/>
        </authorList>
    </citation>
    <scope>NUCLEOTIDE SEQUENCE</scope>
    <source>
        <strain evidence="1">86</strain>
    </source>
</reference>
<dbReference type="AlphaFoldDB" id="A0A212J0C2"/>